<dbReference type="HOGENOM" id="CLU_055999_0_0_11"/>
<dbReference type="Proteomes" id="UP000000851">
    <property type="component" value="Chromosome"/>
</dbReference>
<dbReference type="KEGG" id="cai:Caci_3386"/>
<keyword evidence="2" id="KW-1185">Reference proteome</keyword>
<dbReference type="OrthoDB" id="3690688at2"/>
<sequence length="314" mass="34564">MSPALSIDRDGPGDLARLLASGPFPEALRAAIAGSGLSLDRLQYRLRRQGTPISLATLSSWQSGRRQPERAASMAALHRLEEIVGVPPGALAALVGPRRARGRSVYTGAPDLVEVWDWDPIAGLLGEFDTSSDDVLVRLSQYERLTVGPDGRLRELYSRALVRAATNDVRSSIVIDQAAEGTASVVRPLRGCTLGAVRSRPDAGLTIAELLLPHPLQRGELLLMEYVVEFTAPFPRDNDTYRRLRLPVREYIIDVEFTRPALPARCVQFVASLDDESVMTERVLTLDERDRVCALGVDLDPCVFGVRWEWSETP</sequence>
<dbReference type="STRING" id="479433.Caci_3386"/>
<dbReference type="AlphaFoldDB" id="C7Q8X2"/>
<reference evidence="1 2" key="1">
    <citation type="journal article" date="2009" name="Stand. Genomic Sci.">
        <title>Complete genome sequence of Catenulispora acidiphila type strain (ID 139908).</title>
        <authorList>
            <person name="Copeland A."/>
            <person name="Lapidus A."/>
            <person name="Glavina Del Rio T."/>
            <person name="Nolan M."/>
            <person name="Lucas S."/>
            <person name="Chen F."/>
            <person name="Tice H."/>
            <person name="Cheng J.F."/>
            <person name="Bruce D."/>
            <person name="Goodwin L."/>
            <person name="Pitluck S."/>
            <person name="Mikhailova N."/>
            <person name="Pati A."/>
            <person name="Ivanova N."/>
            <person name="Mavromatis K."/>
            <person name="Chen A."/>
            <person name="Palaniappan K."/>
            <person name="Chain P."/>
            <person name="Land M."/>
            <person name="Hauser L."/>
            <person name="Chang Y.J."/>
            <person name="Jeffries C.D."/>
            <person name="Chertkov O."/>
            <person name="Brettin T."/>
            <person name="Detter J.C."/>
            <person name="Han C."/>
            <person name="Ali Z."/>
            <person name="Tindall B.J."/>
            <person name="Goker M."/>
            <person name="Bristow J."/>
            <person name="Eisen J.A."/>
            <person name="Markowitz V."/>
            <person name="Hugenholtz P."/>
            <person name="Kyrpides N.C."/>
            <person name="Klenk H.P."/>
        </authorList>
    </citation>
    <scope>NUCLEOTIDE SEQUENCE [LARGE SCALE GENOMIC DNA]</scope>
    <source>
        <strain evidence="2">DSM 44928 / JCM 14897 / NBRC 102108 / NRRL B-24433 / ID139908</strain>
    </source>
</reference>
<name>C7Q8X2_CATAD</name>
<dbReference type="InParanoid" id="C7Q8X2"/>
<dbReference type="RefSeq" id="WP_012787585.1">
    <property type="nucleotide sequence ID" value="NC_013131.1"/>
</dbReference>
<organism evidence="1 2">
    <name type="scientific">Catenulispora acidiphila (strain DSM 44928 / JCM 14897 / NBRC 102108 / NRRL B-24433 / ID139908)</name>
    <dbReference type="NCBI Taxonomy" id="479433"/>
    <lineage>
        <taxon>Bacteria</taxon>
        <taxon>Bacillati</taxon>
        <taxon>Actinomycetota</taxon>
        <taxon>Actinomycetes</taxon>
        <taxon>Catenulisporales</taxon>
        <taxon>Catenulisporaceae</taxon>
        <taxon>Catenulispora</taxon>
    </lineage>
</organism>
<dbReference type="eggNOG" id="ENOG50309MX">
    <property type="taxonomic scope" value="Bacteria"/>
</dbReference>
<gene>
    <name evidence="1" type="ordered locus">Caci_3386</name>
</gene>
<proteinExistence type="predicted"/>
<evidence type="ECO:0000313" key="2">
    <source>
        <dbReference type="Proteomes" id="UP000000851"/>
    </source>
</evidence>
<accession>C7Q8X2</accession>
<dbReference type="EMBL" id="CP001700">
    <property type="protein sequence ID" value="ACU72292.1"/>
    <property type="molecule type" value="Genomic_DNA"/>
</dbReference>
<protein>
    <submittedName>
        <fullName evidence="1">Uncharacterized protein</fullName>
    </submittedName>
</protein>
<evidence type="ECO:0000313" key="1">
    <source>
        <dbReference type="EMBL" id="ACU72292.1"/>
    </source>
</evidence>